<feature type="compositionally biased region" description="Polar residues" evidence="13">
    <location>
        <begin position="139"/>
        <end position="149"/>
    </location>
</feature>
<feature type="region of interest" description="Disordered" evidence="13">
    <location>
        <begin position="919"/>
        <end position="942"/>
    </location>
</feature>
<dbReference type="RefSeq" id="XP_013877462.1">
    <property type="nucleotide sequence ID" value="XM_014022008.1"/>
</dbReference>
<feature type="domain" description="C2H2-type" evidence="14">
    <location>
        <begin position="156"/>
        <end position="178"/>
    </location>
</feature>
<dbReference type="PANTHER" id="PTHR47772">
    <property type="entry name" value="ZINC FINGER PROTEIN 200"/>
    <property type="match status" value="1"/>
</dbReference>
<dbReference type="Pfam" id="PF13913">
    <property type="entry name" value="zf-C2HC_2"/>
    <property type="match status" value="2"/>
</dbReference>
<evidence type="ECO:0000313" key="15">
    <source>
        <dbReference type="Proteomes" id="UP000192220"/>
    </source>
</evidence>
<evidence type="ECO:0000256" key="12">
    <source>
        <dbReference type="PROSITE-ProRule" id="PRU00042"/>
    </source>
</evidence>
<feature type="domain" description="C2H2-type" evidence="14">
    <location>
        <begin position="1121"/>
        <end position="1148"/>
    </location>
</feature>
<dbReference type="FunFam" id="3.30.160.60:FF:000340">
    <property type="entry name" value="zinc finger protein 473 isoform X1"/>
    <property type="match status" value="1"/>
</dbReference>
<evidence type="ECO:0000256" key="6">
    <source>
        <dbReference type="ARBA" id="ARBA00022771"/>
    </source>
</evidence>
<dbReference type="FunFam" id="3.30.160.60:FF:001800">
    <property type="entry name" value="Zinc finger protein 467"/>
    <property type="match status" value="1"/>
</dbReference>
<comment type="function">
    <text evidence="1">May be involved in transcriptional regulation.</text>
</comment>
<dbReference type="FunFam" id="3.30.160.60:FF:000912">
    <property type="entry name" value="Zinc finger protein 660"/>
    <property type="match status" value="1"/>
</dbReference>
<reference evidence="16" key="1">
    <citation type="submission" date="2025-08" db="UniProtKB">
        <authorList>
            <consortium name="RefSeq"/>
        </authorList>
    </citation>
    <scope>IDENTIFICATION</scope>
    <source>
        <strain evidence="16">Quisiro</strain>
        <tissue evidence="16">Liver</tissue>
    </source>
</reference>
<keyword evidence="4" id="KW-0479">Metal-binding</keyword>
<dbReference type="InParanoid" id="A0A2I4CBV0"/>
<feature type="region of interest" description="Disordered" evidence="13">
    <location>
        <begin position="28"/>
        <end position="87"/>
    </location>
</feature>
<feature type="region of interest" description="Disordered" evidence="13">
    <location>
        <begin position="598"/>
        <end position="622"/>
    </location>
</feature>
<feature type="region of interest" description="Disordered" evidence="13">
    <location>
        <begin position="120"/>
        <end position="149"/>
    </location>
</feature>
<evidence type="ECO:0000256" key="11">
    <source>
        <dbReference type="ARBA" id="ARBA00023242"/>
    </source>
</evidence>
<feature type="region of interest" description="Disordered" evidence="13">
    <location>
        <begin position="750"/>
        <end position="778"/>
    </location>
</feature>
<feature type="compositionally biased region" description="Basic and acidic residues" evidence="13">
    <location>
        <begin position="933"/>
        <end position="942"/>
    </location>
</feature>
<dbReference type="OrthoDB" id="654211at2759"/>
<name>A0A2I4CBV0_AUSLI</name>
<dbReference type="PANTHER" id="PTHR47772:SF13">
    <property type="entry name" value="GASTRULA ZINC FINGER PROTEIN XLCGF49.1-LIKE-RELATED"/>
    <property type="match status" value="1"/>
</dbReference>
<dbReference type="FunFam" id="3.30.160.60:FF:000478">
    <property type="entry name" value="Zinc finger protein 133"/>
    <property type="match status" value="1"/>
</dbReference>
<feature type="domain" description="C2H2-type" evidence="14">
    <location>
        <begin position="1149"/>
        <end position="1176"/>
    </location>
</feature>
<evidence type="ECO:0000256" key="13">
    <source>
        <dbReference type="SAM" id="MobiDB-lite"/>
    </source>
</evidence>
<keyword evidence="9" id="KW-0238">DNA-binding</keyword>
<feature type="compositionally biased region" description="Acidic residues" evidence="13">
    <location>
        <begin position="55"/>
        <end position="72"/>
    </location>
</feature>
<gene>
    <name evidence="16" type="primary">LOC106527204</name>
</gene>
<accession>A0A2I4CBV0</accession>
<feature type="domain" description="C2H2-type" evidence="14">
    <location>
        <begin position="190"/>
        <end position="217"/>
    </location>
</feature>
<keyword evidence="8" id="KW-0805">Transcription regulation</keyword>
<comment type="subcellular location">
    <subcellularLocation>
        <location evidence="2">Nucleus</location>
    </subcellularLocation>
</comment>
<evidence type="ECO:0000256" key="3">
    <source>
        <dbReference type="ARBA" id="ARBA00006991"/>
    </source>
</evidence>
<evidence type="ECO:0000256" key="1">
    <source>
        <dbReference type="ARBA" id="ARBA00003767"/>
    </source>
</evidence>
<dbReference type="FunFam" id="3.30.160.60:FF:000110">
    <property type="entry name" value="Zinc finger protein-like"/>
    <property type="match status" value="1"/>
</dbReference>
<keyword evidence="5" id="KW-0677">Repeat</keyword>
<dbReference type="PROSITE" id="PS50157">
    <property type="entry name" value="ZINC_FINGER_C2H2_2"/>
    <property type="match status" value="13"/>
</dbReference>
<dbReference type="SMART" id="SM00355">
    <property type="entry name" value="ZnF_C2H2"/>
    <property type="match status" value="14"/>
</dbReference>
<evidence type="ECO:0000256" key="5">
    <source>
        <dbReference type="ARBA" id="ARBA00022737"/>
    </source>
</evidence>
<proteinExistence type="inferred from homology"/>
<dbReference type="InterPro" id="IPR050636">
    <property type="entry name" value="C2H2-ZF_domain-containing"/>
</dbReference>
<feature type="unsure residue" description="I or L" evidence="16">
    <location>
        <position position="744"/>
    </location>
</feature>
<dbReference type="KEGG" id="alim:106527204"/>
<dbReference type="AlphaFoldDB" id="A0A2I4CBV0"/>
<dbReference type="GO" id="GO:0005634">
    <property type="term" value="C:nucleus"/>
    <property type="evidence" value="ECO:0007669"/>
    <property type="project" value="UniProtKB-SubCell"/>
</dbReference>
<feature type="domain" description="C2H2-type" evidence="14">
    <location>
        <begin position="1093"/>
        <end position="1120"/>
    </location>
</feature>
<keyword evidence="15" id="KW-1185">Reference proteome</keyword>
<dbReference type="FunFam" id="3.30.160.60:FF:000264">
    <property type="entry name" value="Zinc finger protein 236"/>
    <property type="match status" value="1"/>
</dbReference>
<feature type="domain" description="C2H2-type" evidence="14">
    <location>
        <begin position="274"/>
        <end position="301"/>
    </location>
</feature>
<keyword evidence="6 12" id="KW-0863">Zinc-finger</keyword>
<dbReference type="InterPro" id="IPR036236">
    <property type="entry name" value="Znf_C2H2_sf"/>
</dbReference>
<organism evidence="15 16">
    <name type="scientific">Austrofundulus limnaeus</name>
    <name type="common">Annual killifish</name>
    <dbReference type="NCBI Taxonomy" id="52670"/>
    <lineage>
        <taxon>Eukaryota</taxon>
        <taxon>Metazoa</taxon>
        <taxon>Chordata</taxon>
        <taxon>Craniata</taxon>
        <taxon>Vertebrata</taxon>
        <taxon>Euteleostomi</taxon>
        <taxon>Actinopterygii</taxon>
        <taxon>Neopterygii</taxon>
        <taxon>Teleostei</taxon>
        <taxon>Neoteleostei</taxon>
        <taxon>Acanthomorphata</taxon>
        <taxon>Ovalentaria</taxon>
        <taxon>Atherinomorphae</taxon>
        <taxon>Cyprinodontiformes</taxon>
        <taxon>Rivulidae</taxon>
        <taxon>Austrofundulus</taxon>
    </lineage>
</organism>
<dbReference type="GO" id="GO:0008270">
    <property type="term" value="F:zinc ion binding"/>
    <property type="evidence" value="ECO:0007669"/>
    <property type="project" value="UniProtKB-KW"/>
</dbReference>
<dbReference type="Proteomes" id="UP000192220">
    <property type="component" value="Unplaced"/>
</dbReference>
<keyword evidence="7" id="KW-0862">Zinc</keyword>
<feature type="region of interest" description="Disordered" evidence="13">
    <location>
        <begin position="439"/>
        <end position="480"/>
    </location>
</feature>
<dbReference type="FunFam" id="3.30.160.60:FF:002343">
    <property type="entry name" value="Zinc finger protein 33A"/>
    <property type="match status" value="1"/>
</dbReference>
<dbReference type="GO" id="GO:0003677">
    <property type="term" value="F:DNA binding"/>
    <property type="evidence" value="ECO:0007669"/>
    <property type="project" value="UniProtKB-KW"/>
</dbReference>
<feature type="domain" description="C2H2-type" evidence="14">
    <location>
        <begin position="246"/>
        <end position="273"/>
    </location>
</feature>
<comment type="similarity">
    <text evidence="3">Belongs to the krueppel C2H2-type zinc-finger protein family.</text>
</comment>
<feature type="region of interest" description="Disordered" evidence="13">
    <location>
        <begin position="976"/>
        <end position="999"/>
    </location>
</feature>
<sequence length="1209" mass="139120">MDHTEGHHDLQQEPVHKTWILKDQQLYEQVRNSSLDQDGPEPPHFEDQVGPEPPQFEDQDGPEPPQFEDQDGPEPPHFEDQEEPEPPQIKVEDEELCTNQDEDQLHLKQETDPVLVTVSYEESEPEPDKEQLVSEDQDSGSNEKTGHTSATSDRLFSCEICGETFLEKSLQSRHVKVHKVWNQNFDQLLYCCPTCGKKFSAYNQLVIHMRIHTGEKPFSCKTCGKSFNHKPHLKRHMRIHTGEKPFSCQICGKSFIQTSALVSHMRKHTGEKPFSCKFCEKTFSTVAGCKQHVMIHTGEKPFSCKTCGKRFNQRSSVKSHMKVHTGFHYLREYIGERLTAAAAEIFSEFEKTILRYEEEIDRQRRLLDLCWKPELKLHRVEQDPVHETPFLTDQQEELLEQPPWIKEEQDEAEPVEIKAEEEELCTGEEEYHLVTTVPEDYSEPEPDRDQLTCQSPAGPRDQDQDSGSNENEDQSPKKTERTACYHAERQLCNLSLIVVEGDGAFIRPREEGSTAAAQDQSRESRNPWSHLKDYFVFTSREESNARVLCFRCVMCRPKDITIKGQVNSFYNLKSHVRRKHPAHAAQFEERVKAGSSRGKHRRCLAGQEPPPGAKRARHLGEASAPRVDPRIVELFGDDALSLHVVETPNFIGLIKMLNPNETSTSCGSIMAGQKELQDYLTRYLFQLYEFNLQQEPVHKPELVLTDLRLCSQRRKCSLDQKEPEPPQIEADQQQLCRGQEADPLMATRSISLSPAGPEDQDQGSGWNEQTEHTDCHHGNKAAAPERLFSCKICGETFLQNSLRIRHIKVHKVWSQNWDKLLHCCPTFFVHFNLFFKTMSSVPHLKDFIRDRLTAAAAEIFSEFEKTILRYEEEIDRQRRLLDVSCWRPELKLHRVDLQQEPVHKTGILKDQQLCKQDWISSLDPEGPEPPQFEYREEPEPPRIKEEELELCTNQEQAQLHLKQEADLFMVTVLNESEPEPKEQLVSQSSAGPEDQDSGLIEITDWSPTRMDHADDSHRNQAGPSAPSEKLFSCKICRETFLENSLLLRHIKVHKVWNQNSDKLLYCCPTCGKHFSSSSKLVTHVRIHTGEKPYSCGVCGKTFNYNYTLKSHMRIHTGEKSYSCRVCGAMFSTKGSCTVHLRRHTGEKPFSCNFCGKTFTINGDCKRHMMIHTGEKPFFCKICGKTFNRTSHLNRHMKSHTGGETFQQMI</sequence>
<keyword evidence="11" id="KW-0539">Nucleus</keyword>
<evidence type="ECO:0000259" key="14">
    <source>
        <dbReference type="PROSITE" id="PS50157"/>
    </source>
</evidence>
<evidence type="ECO:0000256" key="4">
    <source>
        <dbReference type="ARBA" id="ARBA00022723"/>
    </source>
</evidence>
<dbReference type="PROSITE" id="PS00028">
    <property type="entry name" value="ZINC_FINGER_C2H2_1"/>
    <property type="match status" value="13"/>
</dbReference>
<feature type="domain" description="C2H2-type" evidence="14">
    <location>
        <begin position="788"/>
        <end position="810"/>
    </location>
</feature>
<evidence type="ECO:0000313" key="16">
    <source>
        <dbReference type="RefSeq" id="XP_013877462.1"/>
    </source>
</evidence>
<evidence type="ECO:0000256" key="7">
    <source>
        <dbReference type="ARBA" id="ARBA00022833"/>
    </source>
</evidence>
<dbReference type="GO" id="GO:0045596">
    <property type="term" value="P:negative regulation of cell differentiation"/>
    <property type="evidence" value="ECO:0007669"/>
    <property type="project" value="UniProtKB-ARBA"/>
</dbReference>
<feature type="domain" description="C2H2-type" evidence="14">
    <location>
        <begin position="218"/>
        <end position="245"/>
    </location>
</feature>
<feature type="compositionally biased region" description="Basic and acidic residues" evidence="13">
    <location>
        <begin position="1009"/>
        <end position="1018"/>
    </location>
</feature>
<keyword evidence="10" id="KW-0804">Transcription</keyword>
<evidence type="ECO:0000256" key="2">
    <source>
        <dbReference type="ARBA" id="ARBA00004123"/>
    </source>
</evidence>
<feature type="domain" description="C2H2-type" evidence="14">
    <location>
        <begin position="1031"/>
        <end position="1053"/>
    </location>
</feature>
<feature type="domain" description="C2H2-type" evidence="14">
    <location>
        <begin position="302"/>
        <end position="326"/>
    </location>
</feature>
<dbReference type="Pfam" id="PF00096">
    <property type="entry name" value="zf-C2H2"/>
    <property type="match status" value="7"/>
</dbReference>
<evidence type="ECO:0000256" key="8">
    <source>
        <dbReference type="ARBA" id="ARBA00023015"/>
    </source>
</evidence>
<feature type="region of interest" description="Disordered" evidence="13">
    <location>
        <begin position="1008"/>
        <end position="1027"/>
    </location>
</feature>
<evidence type="ECO:0000256" key="10">
    <source>
        <dbReference type="ARBA" id="ARBA00023163"/>
    </source>
</evidence>
<feature type="domain" description="C2H2-type" evidence="14">
    <location>
        <begin position="1177"/>
        <end position="1204"/>
    </location>
</feature>
<evidence type="ECO:0000256" key="9">
    <source>
        <dbReference type="ARBA" id="ARBA00023125"/>
    </source>
</evidence>
<protein>
    <submittedName>
        <fullName evidence="16">Uncharacterized protein LOC106527204</fullName>
    </submittedName>
</protein>
<dbReference type="Gene3D" id="3.30.160.60">
    <property type="entry name" value="Classic Zinc Finger"/>
    <property type="match status" value="11"/>
</dbReference>
<dbReference type="FunFam" id="3.30.160.60:FF:000557">
    <property type="entry name" value="zinc finger and SCAN domain-containing protein 29"/>
    <property type="match status" value="1"/>
</dbReference>
<dbReference type="InterPro" id="IPR013087">
    <property type="entry name" value="Znf_C2H2_type"/>
</dbReference>
<feature type="domain" description="C2H2-type" evidence="14">
    <location>
        <begin position="1065"/>
        <end position="1092"/>
    </location>
</feature>
<dbReference type="FunFam" id="3.30.160.60:FF:001498">
    <property type="entry name" value="Zinc finger protein 404"/>
    <property type="match status" value="1"/>
</dbReference>
<dbReference type="FunFam" id="3.30.160.60:FF:000966">
    <property type="entry name" value="ZFP90 zinc finger protein"/>
    <property type="match status" value="1"/>
</dbReference>
<dbReference type="SUPFAM" id="SSF57667">
    <property type="entry name" value="beta-beta-alpha zinc fingers"/>
    <property type="match status" value="8"/>
</dbReference>